<keyword evidence="19" id="KW-1185">Reference proteome</keyword>
<keyword evidence="8 14" id="KW-0863">Zinc-finger</keyword>
<evidence type="ECO:0000256" key="7">
    <source>
        <dbReference type="ARBA" id="ARBA00022723"/>
    </source>
</evidence>
<dbReference type="Proteomes" id="UP000242715">
    <property type="component" value="Unassembled WGS sequence"/>
</dbReference>
<comment type="catalytic activity">
    <reaction evidence="1">
        <text>S-ubiquitinyl-[E2 ubiquitin-conjugating enzyme]-L-cysteine + [acceptor protein]-L-lysine = [E2 ubiquitin-conjugating enzyme]-L-cysteine + N(6)-ubiquitinyl-[acceptor protein]-L-lysine.</text>
        <dbReference type="EC" id="2.3.2.27"/>
    </reaction>
</comment>
<dbReference type="GO" id="GO:0008270">
    <property type="term" value="F:zinc ion binding"/>
    <property type="evidence" value="ECO:0007669"/>
    <property type="project" value="UniProtKB-KW"/>
</dbReference>
<dbReference type="InterPro" id="IPR024766">
    <property type="entry name" value="Znf_RING_H2"/>
</dbReference>
<organism evidence="18 19">
    <name type="scientific">Trifolium subterraneum</name>
    <name type="common">Subterranean clover</name>
    <dbReference type="NCBI Taxonomy" id="3900"/>
    <lineage>
        <taxon>Eukaryota</taxon>
        <taxon>Viridiplantae</taxon>
        <taxon>Streptophyta</taxon>
        <taxon>Embryophyta</taxon>
        <taxon>Tracheophyta</taxon>
        <taxon>Spermatophyta</taxon>
        <taxon>Magnoliopsida</taxon>
        <taxon>eudicotyledons</taxon>
        <taxon>Gunneridae</taxon>
        <taxon>Pentapetalae</taxon>
        <taxon>rosids</taxon>
        <taxon>fabids</taxon>
        <taxon>Fabales</taxon>
        <taxon>Fabaceae</taxon>
        <taxon>Papilionoideae</taxon>
        <taxon>50 kb inversion clade</taxon>
        <taxon>NPAAA clade</taxon>
        <taxon>Hologalegina</taxon>
        <taxon>IRL clade</taxon>
        <taxon>Trifolieae</taxon>
        <taxon>Trifolium</taxon>
    </lineage>
</organism>
<comment type="subcellular location">
    <subcellularLocation>
        <location evidence="2">Membrane</location>
        <topology evidence="2">Single-pass membrane protein</topology>
    </subcellularLocation>
</comment>
<dbReference type="GO" id="GO:0016020">
    <property type="term" value="C:membrane"/>
    <property type="evidence" value="ECO:0007669"/>
    <property type="project" value="UniProtKB-SubCell"/>
</dbReference>
<evidence type="ECO:0000256" key="3">
    <source>
        <dbReference type="ARBA" id="ARBA00004906"/>
    </source>
</evidence>
<dbReference type="Gene3D" id="3.30.40.10">
    <property type="entry name" value="Zinc/RING finger domain, C3HC4 (zinc finger)"/>
    <property type="match status" value="1"/>
</dbReference>
<evidence type="ECO:0000256" key="6">
    <source>
        <dbReference type="ARBA" id="ARBA00022692"/>
    </source>
</evidence>
<dbReference type="SUPFAM" id="SSF57850">
    <property type="entry name" value="RING/U-box"/>
    <property type="match status" value="1"/>
</dbReference>
<keyword evidence="10" id="KW-0862">Zinc</keyword>
<evidence type="ECO:0000256" key="2">
    <source>
        <dbReference type="ARBA" id="ARBA00004167"/>
    </source>
</evidence>
<protein>
    <recommendedName>
        <fullName evidence="4">RING-type E3 ubiquitin transferase</fullName>
        <ecNumber evidence="4">2.3.2.27</ecNumber>
    </recommendedName>
</protein>
<evidence type="ECO:0000256" key="5">
    <source>
        <dbReference type="ARBA" id="ARBA00022679"/>
    </source>
</evidence>
<evidence type="ECO:0000256" key="1">
    <source>
        <dbReference type="ARBA" id="ARBA00000900"/>
    </source>
</evidence>
<evidence type="ECO:0000256" key="9">
    <source>
        <dbReference type="ARBA" id="ARBA00022786"/>
    </source>
</evidence>
<evidence type="ECO:0000256" key="10">
    <source>
        <dbReference type="ARBA" id="ARBA00022833"/>
    </source>
</evidence>
<feature type="transmembrane region" description="Helical" evidence="16">
    <location>
        <begin position="36"/>
        <end position="58"/>
    </location>
</feature>
<keyword evidence="9" id="KW-0833">Ubl conjugation pathway</keyword>
<keyword evidence="12 16" id="KW-0472">Membrane</keyword>
<dbReference type="InterPro" id="IPR001841">
    <property type="entry name" value="Znf_RING"/>
</dbReference>
<reference evidence="19" key="1">
    <citation type="journal article" date="2017" name="Front. Plant Sci.">
        <title>Climate Clever Clovers: New Paradigm to Reduce the Environmental Footprint of Ruminants by Breeding Low Methanogenic Forages Utilizing Haplotype Variation.</title>
        <authorList>
            <person name="Kaur P."/>
            <person name="Appels R."/>
            <person name="Bayer P.E."/>
            <person name="Keeble-Gagnere G."/>
            <person name="Wang J."/>
            <person name="Hirakawa H."/>
            <person name="Shirasawa K."/>
            <person name="Vercoe P."/>
            <person name="Stefanova K."/>
            <person name="Durmic Z."/>
            <person name="Nichols P."/>
            <person name="Revell C."/>
            <person name="Isobe S.N."/>
            <person name="Edwards D."/>
            <person name="Erskine W."/>
        </authorList>
    </citation>
    <scope>NUCLEOTIDE SEQUENCE [LARGE SCALE GENOMIC DNA]</scope>
    <source>
        <strain evidence="19">cv. Daliak</strain>
    </source>
</reference>
<evidence type="ECO:0000256" key="16">
    <source>
        <dbReference type="SAM" id="Phobius"/>
    </source>
</evidence>
<evidence type="ECO:0000256" key="4">
    <source>
        <dbReference type="ARBA" id="ARBA00012483"/>
    </source>
</evidence>
<dbReference type="PANTHER" id="PTHR45768:SF34">
    <property type="entry name" value="RING-H2 FINGER PROTEIN ATL64"/>
    <property type="match status" value="1"/>
</dbReference>
<evidence type="ECO:0000256" key="8">
    <source>
        <dbReference type="ARBA" id="ARBA00022771"/>
    </source>
</evidence>
<accession>A0A2Z6MTR5</accession>
<feature type="domain" description="RING-type" evidence="17">
    <location>
        <begin position="120"/>
        <end position="143"/>
    </location>
</feature>
<sequence length="350" mass="40202">MSNFNDDRNHDDDEHNYNPFGNFYHGSSQSNFNKKILLTAIVSLVLVLILVFALHLYARYVLKRQARRRAAIHQLSLTVAQAHIQFTEPANTGLDRTLIATLPTFLFKEDEEIMRLLPNCKHSFHVGCIDKWLASHSTCPICRSKVEPRLEPEAREGPTLFEPPLEGHGDNLCQNEPLNMEDSAPLGPWIRSNQYGRRVMEEKDRKFHSNPSRSKTYGQYSPPIHASMLAQMEAMKIQEEENEEGSRSSNTEKAETHEAQTRDGRGLWHRTSRSSIQAKEPMVVHNNNATQTMMWTKEEDHVQIVRDAWQSQSSNLPNKFETTLDILHPWGQQKFGIIPKKIKVAQAELQ</sequence>
<dbReference type="AlphaFoldDB" id="A0A2Z6MTR5"/>
<evidence type="ECO:0000313" key="18">
    <source>
        <dbReference type="EMBL" id="GAU27090.1"/>
    </source>
</evidence>
<evidence type="ECO:0000256" key="14">
    <source>
        <dbReference type="PROSITE-ProRule" id="PRU00175"/>
    </source>
</evidence>
<keyword evidence="5" id="KW-0808">Transferase</keyword>
<comment type="pathway">
    <text evidence="3">Protein modification; protein ubiquitination.</text>
</comment>
<feature type="region of interest" description="Disordered" evidence="15">
    <location>
        <begin position="237"/>
        <end position="269"/>
    </location>
</feature>
<dbReference type="CDD" id="cd16461">
    <property type="entry name" value="RING-H2_EL5-like"/>
    <property type="match status" value="1"/>
</dbReference>
<feature type="compositionally biased region" description="Basic and acidic residues" evidence="15">
    <location>
        <begin position="237"/>
        <end position="266"/>
    </location>
</feature>
<dbReference type="Pfam" id="PF12678">
    <property type="entry name" value="zf-rbx1"/>
    <property type="match status" value="1"/>
</dbReference>
<gene>
    <name evidence="18" type="ORF">TSUD_104000</name>
</gene>
<comment type="similarity">
    <text evidence="13">Belongs to the RING-type zinc finger family. ATL subfamily.</text>
</comment>
<dbReference type="PROSITE" id="PS50089">
    <property type="entry name" value="ZF_RING_2"/>
    <property type="match status" value="1"/>
</dbReference>
<dbReference type="InterPro" id="IPR013083">
    <property type="entry name" value="Znf_RING/FYVE/PHD"/>
</dbReference>
<evidence type="ECO:0000256" key="13">
    <source>
        <dbReference type="ARBA" id="ARBA00024209"/>
    </source>
</evidence>
<evidence type="ECO:0000313" key="19">
    <source>
        <dbReference type="Proteomes" id="UP000242715"/>
    </source>
</evidence>
<dbReference type="OrthoDB" id="8062037at2759"/>
<dbReference type="PANTHER" id="PTHR45768">
    <property type="entry name" value="E3 UBIQUITIN-PROTEIN LIGASE RNF13-LIKE"/>
    <property type="match status" value="1"/>
</dbReference>
<dbReference type="EC" id="2.3.2.27" evidence="4"/>
<evidence type="ECO:0000256" key="12">
    <source>
        <dbReference type="ARBA" id="ARBA00023136"/>
    </source>
</evidence>
<evidence type="ECO:0000259" key="17">
    <source>
        <dbReference type="PROSITE" id="PS50089"/>
    </source>
</evidence>
<keyword evidence="7" id="KW-0479">Metal-binding</keyword>
<feature type="region of interest" description="Disordered" evidence="15">
    <location>
        <begin position="201"/>
        <end position="221"/>
    </location>
</feature>
<dbReference type="EMBL" id="DF973347">
    <property type="protein sequence ID" value="GAU27090.1"/>
    <property type="molecule type" value="Genomic_DNA"/>
</dbReference>
<name>A0A2Z6MTR5_TRISU</name>
<feature type="compositionally biased region" description="Polar residues" evidence="15">
    <location>
        <begin position="209"/>
        <end position="219"/>
    </location>
</feature>
<evidence type="ECO:0000256" key="15">
    <source>
        <dbReference type="SAM" id="MobiDB-lite"/>
    </source>
</evidence>
<dbReference type="GO" id="GO:0061630">
    <property type="term" value="F:ubiquitin protein ligase activity"/>
    <property type="evidence" value="ECO:0007669"/>
    <property type="project" value="UniProtKB-EC"/>
</dbReference>
<evidence type="ECO:0000256" key="11">
    <source>
        <dbReference type="ARBA" id="ARBA00022989"/>
    </source>
</evidence>
<keyword evidence="11 16" id="KW-1133">Transmembrane helix</keyword>
<proteinExistence type="inferred from homology"/>
<keyword evidence="6 16" id="KW-0812">Transmembrane</keyword>